<proteinExistence type="inferred from homology"/>
<dbReference type="OrthoDB" id="19329at2759"/>
<name>S8EHG0_9LAMI</name>
<dbReference type="Pfam" id="PF12756">
    <property type="entry name" value="zf-C2H2_2"/>
    <property type="match status" value="1"/>
</dbReference>
<evidence type="ECO:0000256" key="6">
    <source>
        <dbReference type="ARBA" id="ARBA00022833"/>
    </source>
</evidence>
<dbReference type="PANTHER" id="PTHR13182:SF8">
    <property type="entry name" value="CYTOPLASMIC 60S SUBUNIT BIOGENESIS FACTOR ZNF622"/>
    <property type="match status" value="1"/>
</dbReference>
<evidence type="ECO:0000256" key="4">
    <source>
        <dbReference type="ARBA" id="ARBA00022723"/>
    </source>
</evidence>
<dbReference type="GO" id="GO:0008270">
    <property type="term" value="F:zinc ion binding"/>
    <property type="evidence" value="ECO:0007669"/>
    <property type="project" value="UniProtKB-KW"/>
</dbReference>
<keyword evidence="12" id="KW-1185">Reference proteome</keyword>
<sequence>MAGLTCNACNKELADEVEQRIHYKSEWHRYNLKRKVAGVPGVTEVLFQARQSALADEKGKLDQAPMLYACGICGKEYKSSKAHAQHLKSNTHLMRVSEATSSDDTIIRPVPSRAAKEEDEESGDDSEWEEVEDYDHGVEDMSEDGEGLTGVDPRSCFMCDTDHDTVEGCMVHMLKNHGLFIPDTEYLKDPEGLLTYLSLKVKRDFLCLYCQETSHAFGSLEAVRKHMEAKSHCRVHYGDGTEDDEADLEEFYDYSSSYADDASDGKQLAGPTTDSSVELGADGAELIITRTTDKGTKLTRVFGSREYLRYYRQKPRPTAVNRYGAAVLASRYRSMGLETVQSRENAIRMKAMKAMNRSGVEFMRSKIGMKSNVIRNLPQNVPY</sequence>
<comment type="similarity">
    <text evidence="7">Belongs to the REI1 family.</text>
</comment>
<keyword evidence="6" id="KW-0862">Zinc</keyword>
<evidence type="ECO:0000256" key="7">
    <source>
        <dbReference type="ARBA" id="ARBA00034126"/>
    </source>
</evidence>
<reference evidence="11 12" key="1">
    <citation type="journal article" date="2013" name="BMC Genomics">
        <title>The miniature genome of a carnivorous plant Genlisea aurea contains a low number of genes and short non-coding sequences.</title>
        <authorList>
            <person name="Leushkin E.V."/>
            <person name="Sutormin R.A."/>
            <person name="Nabieva E.R."/>
            <person name="Penin A.A."/>
            <person name="Kondrashov A.S."/>
            <person name="Logacheva M.D."/>
        </authorList>
    </citation>
    <scope>NUCLEOTIDE SEQUENCE [LARGE SCALE GENOMIC DNA]</scope>
</reference>
<keyword evidence="3" id="KW-0690">Ribosome biogenesis</keyword>
<feature type="region of interest" description="Disordered" evidence="9">
    <location>
        <begin position="98"/>
        <end position="130"/>
    </location>
</feature>
<keyword evidence="4" id="KW-0479">Metal-binding</keyword>
<dbReference type="Proteomes" id="UP000015453">
    <property type="component" value="Unassembled WGS sequence"/>
</dbReference>
<evidence type="ECO:0000256" key="8">
    <source>
        <dbReference type="PROSITE-ProRule" id="PRU00042"/>
    </source>
</evidence>
<dbReference type="GO" id="GO:0003676">
    <property type="term" value="F:nucleic acid binding"/>
    <property type="evidence" value="ECO:0007669"/>
    <property type="project" value="InterPro"/>
</dbReference>
<dbReference type="GO" id="GO:0042273">
    <property type="term" value="P:ribosomal large subunit biogenesis"/>
    <property type="evidence" value="ECO:0007669"/>
    <property type="project" value="TreeGrafter"/>
</dbReference>
<dbReference type="PROSITE" id="PS00028">
    <property type="entry name" value="ZINC_FINGER_C2H2_1"/>
    <property type="match status" value="1"/>
</dbReference>
<dbReference type="InterPro" id="IPR041661">
    <property type="entry name" value="ZN622/Rei1/Reh1_Znf-C2H2"/>
</dbReference>
<dbReference type="InterPro" id="IPR003604">
    <property type="entry name" value="Matrin/U1-like-C_Znf_C2H2"/>
</dbReference>
<evidence type="ECO:0000256" key="2">
    <source>
        <dbReference type="ARBA" id="ARBA00022490"/>
    </source>
</evidence>
<accession>S8EHG0</accession>
<evidence type="ECO:0000313" key="11">
    <source>
        <dbReference type="EMBL" id="EPS72142.1"/>
    </source>
</evidence>
<comment type="subcellular location">
    <subcellularLocation>
        <location evidence="1">Cytoplasm</location>
    </subcellularLocation>
</comment>
<keyword evidence="8" id="KW-0863">Zinc-finger</keyword>
<organism evidence="11 12">
    <name type="scientific">Genlisea aurea</name>
    <dbReference type="NCBI Taxonomy" id="192259"/>
    <lineage>
        <taxon>Eukaryota</taxon>
        <taxon>Viridiplantae</taxon>
        <taxon>Streptophyta</taxon>
        <taxon>Embryophyta</taxon>
        <taxon>Tracheophyta</taxon>
        <taxon>Spermatophyta</taxon>
        <taxon>Magnoliopsida</taxon>
        <taxon>eudicotyledons</taxon>
        <taxon>Gunneridae</taxon>
        <taxon>Pentapetalae</taxon>
        <taxon>asterids</taxon>
        <taxon>lamiids</taxon>
        <taxon>Lamiales</taxon>
        <taxon>Lentibulariaceae</taxon>
        <taxon>Genlisea</taxon>
    </lineage>
</organism>
<dbReference type="PANTHER" id="PTHR13182">
    <property type="entry name" value="ZINC FINGER PROTEIN 622"/>
    <property type="match status" value="1"/>
</dbReference>
<keyword evidence="5" id="KW-0677">Repeat</keyword>
<evidence type="ECO:0000313" key="12">
    <source>
        <dbReference type="Proteomes" id="UP000015453"/>
    </source>
</evidence>
<dbReference type="EMBL" id="AUSU01000952">
    <property type="protein sequence ID" value="EPS72142.1"/>
    <property type="molecule type" value="Genomic_DNA"/>
</dbReference>
<gene>
    <name evidence="11" type="ORF">M569_02614</name>
</gene>
<dbReference type="InterPro" id="IPR040025">
    <property type="entry name" value="Znf622/Rei1/Reh1"/>
</dbReference>
<dbReference type="SMART" id="SM00355">
    <property type="entry name" value="ZnF_C2H2"/>
    <property type="match status" value="4"/>
</dbReference>
<dbReference type="InterPro" id="IPR036236">
    <property type="entry name" value="Znf_C2H2_sf"/>
</dbReference>
<feature type="compositionally biased region" description="Acidic residues" evidence="9">
    <location>
        <begin position="117"/>
        <end position="130"/>
    </location>
</feature>
<keyword evidence="2" id="KW-0963">Cytoplasm</keyword>
<dbReference type="GO" id="GO:0030687">
    <property type="term" value="C:preribosome, large subunit precursor"/>
    <property type="evidence" value="ECO:0007669"/>
    <property type="project" value="TreeGrafter"/>
</dbReference>
<evidence type="ECO:0000256" key="3">
    <source>
        <dbReference type="ARBA" id="ARBA00022517"/>
    </source>
</evidence>
<dbReference type="Pfam" id="PF12874">
    <property type="entry name" value="zf-met"/>
    <property type="match status" value="1"/>
</dbReference>
<dbReference type="AlphaFoldDB" id="S8EHG0"/>
<feature type="domain" description="C2H2-type" evidence="10">
    <location>
        <begin position="68"/>
        <end position="92"/>
    </location>
</feature>
<dbReference type="PROSITE" id="PS50157">
    <property type="entry name" value="ZINC_FINGER_C2H2_2"/>
    <property type="match status" value="1"/>
</dbReference>
<dbReference type="InterPro" id="IPR013087">
    <property type="entry name" value="Znf_C2H2_type"/>
</dbReference>
<evidence type="ECO:0000256" key="9">
    <source>
        <dbReference type="SAM" id="MobiDB-lite"/>
    </source>
</evidence>
<dbReference type="SUPFAM" id="SSF57667">
    <property type="entry name" value="beta-beta-alpha zinc fingers"/>
    <property type="match status" value="2"/>
</dbReference>
<evidence type="ECO:0000256" key="5">
    <source>
        <dbReference type="ARBA" id="ARBA00022737"/>
    </source>
</evidence>
<evidence type="ECO:0000259" key="10">
    <source>
        <dbReference type="PROSITE" id="PS50157"/>
    </source>
</evidence>
<evidence type="ECO:0000256" key="1">
    <source>
        <dbReference type="ARBA" id="ARBA00004496"/>
    </source>
</evidence>
<dbReference type="GO" id="GO:0005737">
    <property type="term" value="C:cytoplasm"/>
    <property type="evidence" value="ECO:0007669"/>
    <property type="project" value="UniProtKB-SubCell"/>
</dbReference>
<dbReference type="SMART" id="SM00451">
    <property type="entry name" value="ZnF_U1"/>
    <property type="match status" value="1"/>
</dbReference>
<protein>
    <recommendedName>
        <fullName evidence="10">C2H2-type domain-containing protein</fullName>
    </recommendedName>
</protein>
<comment type="caution">
    <text evidence="11">The sequence shown here is derived from an EMBL/GenBank/DDBJ whole genome shotgun (WGS) entry which is preliminary data.</text>
</comment>